<gene>
    <name evidence="6" type="ORF">T459_30536</name>
</gene>
<dbReference type="InterPro" id="IPR001353">
    <property type="entry name" value="Proteasome_sua/b"/>
</dbReference>
<sequence>MYKIDDHVACAVAGIMSDANRLINTAMVQDQRYTFAYQEPMPVEQLIQSLYDNKQGYTQFGGLCPFGVSFPFAAEAREAAKASSEKKESGKSSVFMDVKPWDDEADMKKLEEAVHSIEVEGLLWGASKLVPVSYRINKKQIMLTILDELVLVDTLIEERIT</sequence>
<dbReference type="SMART" id="SM00888">
    <property type="entry name" value="EF1_GNE"/>
    <property type="match status" value="1"/>
</dbReference>
<dbReference type="EMBL" id="AYRZ02000012">
    <property type="protein sequence ID" value="PHT66111.1"/>
    <property type="molecule type" value="Genomic_DNA"/>
</dbReference>
<dbReference type="Gene3D" id="3.60.20.10">
    <property type="entry name" value="Glutamine Phosphoribosylpyrophosphate, subunit 1, domain 1"/>
    <property type="match status" value="1"/>
</dbReference>
<accession>A0A2G2Y980</accession>
<dbReference type="PANTHER" id="PTHR11595:SF84">
    <property type="entry name" value="ELONGATION FACTOR 1-BETA 1"/>
    <property type="match status" value="1"/>
</dbReference>
<evidence type="ECO:0000256" key="3">
    <source>
        <dbReference type="ARBA" id="ARBA00022768"/>
    </source>
</evidence>
<dbReference type="CDD" id="cd00292">
    <property type="entry name" value="EF1B"/>
    <property type="match status" value="1"/>
</dbReference>
<dbReference type="SUPFAM" id="SSF56235">
    <property type="entry name" value="N-terminal nucleophile aminohydrolases (Ntn hydrolases)"/>
    <property type="match status" value="1"/>
</dbReference>
<dbReference type="InterPro" id="IPR049720">
    <property type="entry name" value="EF1B_bsu/dsu"/>
</dbReference>
<reference evidence="6 7" key="1">
    <citation type="journal article" date="2014" name="Nat. Genet.">
        <title>Genome sequence of the hot pepper provides insights into the evolution of pungency in Capsicum species.</title>
        <authorList>
            <person name="Kim S."/>
            <person name="Park M."/>
            <person name="Yeom S.I."/>
            <person name="Kim Y.M."/>
            <person name="Lee J.M."/>
            <person name="Lee H.A."/>
            <person name="Seo E."/>
            <person name="Choi J."/>
            <person name="Cheong K."/>
            <person name="Kim K.T."/>
            <person name="Jung K."/>
            <person name="Lee G.W."/>
            <person name="Oh S.K."/>
            <person name="Bae C."/>
            <person name="Kim S.B."/>
            <person name="Lee H.Y."/>
            <person name="Kim S.Y."/>
            <person name="Kim M.S."/>
            <person name="Kang B.C."/>
            <person name="Jo Y.D."/>
            <person name="Yang H.B."/>
            <person name="Jeong H.J."/>
            <person name="Kang W.H."/>
            <person name="Kwon J.K."/>
            <person name="Shin C."/>
            <person name="Lim J.Y."/>
            <person name="Park J.H."/>
            <person name="Huh J.H."/>
            <person name="Kim J.S."/>
            <person name="Kim B.D."/>
            <person name="Cohen O."/>
            <person name="Paran I."/>
            <person name="Suh M.C."/>
            <person name="Lee S.B."/>
            <person name="Kim Y.K."/>
            <person name="Shin Y."/>
            <person name="Noh S.J."/>
            <person name="Park J."/>
            <person name="Seo Y.S."/>
            <person name="Kwon S.Y."/>
            <person name="Kim H.A."/>
            <person name="Park J.M."/>
            <person name="Kim H.J."/>
            <person name="Choi S.B."/>
            <person name="Bosland P.W."/>
            <person name="Reeves G."/>
            <person name="Jo S.H."/>
            <person name="Lee B.W."/>
            <person name="Cho H.T."/>
            <person name="Choi H.S."/>
            <person name="Lee M.S."/>
            <person name="Yu Y."/>
            <person name="Do Choi Y."/>
            <person name="Park B.S."/>
            <person name="van Deynze A."/>
            <person name="Ashrafi H."/>
            <person name="Hill T."/>
            <person name="Kim W.T."/>
            <person name="Pai H.S."/>
            <person name="Ahn H.K."/>
            <person name="Yeam I."/>
            <person name="Giovannoni J.J."/>
            <person name="Rose J.K."/>
            <person name="Sorensen I."/>
            <person name="Lee S.J."/>
            <person name="Kim R.W."/>
            <person name="Choi I.Y."/>
            <person name="Choi B.S."/>
            <person name="Lim J.S."/>
            <person name="Lee Y.H."/>
            <person name="Choi D."/>
        </authorList>
    </citation>
    <scope>NUCLEOTIDE SEQUENCE [LARGE SCALE GENOMIC DNA]</scope>
    <source>
        <strain evidence="7">cv. CM334</strain>
    </source>
</reference>
<comment type="subunit">
    <text evidence="2">EF-1 is composed of 4 subunits: alpha, beta (1B-alpha=beta'), delta (1B-beta), and gamma (1B-gamma).</text>
</comment>
<organism evidence="6 7">
    <name type="scientific">Capsicum annuum</name>
    <name type="common">Capsicum pepper</name>
    <dbReference type="NCBI Taxonomy" id="4072"/>
    <lineage>
        <taxon>Eukaryota</taxon>
        <taxon>Viridiplantae</taxon>
        <taxon>Streptophyta</taxon>
        <taxon>Embryophyta</taxon>
        <taxon>Tracheophyta</taxon>
        <taxon>Spermatophyta</taxon>
        <taxon>Magnoliopsida</taxon>
        <taxon>eudicotyledons</taxon>
        <taxon>Gunneridae</taxon>
        <taxon>Pentapetalae</taxon>
        <taxon>asterids</taxon>
        <taxon>lamiids</taxon>
        <taxon>Solanales</taxon>
        <taxon>Solanaceae</taxon>
        <taxon>Solanoideae</taxon>
        <taxon>Capsiceae</taxon>
        <taxon>Capsicum</taxon>
    </lineage>
</organism>
<keyword evidence="7" id="KW-1185">Reference proteome</keyword>
<keyword evidence="4" id="KW-0648">Protein biosynthesis</keyword>
<dbReference type="Proteomes" id="UP000222542">
    <property type="component" value="Unassembled WGS sequence"/>
</dbReference>
<dbReference type="PANTHER" id="PTHR11595">
    <property type="entry name" value="EF-HAND AND COILED-COIL DOMAIN-CONTAINING FAMILY MEMBER"/>
    <property type="match status" value="1"/>
</dbReference>
<dbReference type="InterPro" id="IPR014038">
    <property type="entry name" value="EF1B_bsu/dsu_GNE"/>
</dbReference>
<dbReference type="GO" id="GO:0005853">
    <property type="term" value="C:eukaryotic translation elongation factor 1 complex"/>
    <property type="evidence" value="ECO:0007669"/>
    <property type="project" value="InterPro"/>
</dbReference>
<evidence type="ECO:0000256" key="4">
    <source>
        <dbReference type="ARBA" id="ARBA00022917"/>
    </source>
</evidence>
<comment type="caution">
    <text evidence="6">The sequence shown here is derived from an EMBL/GenBank/DDBJ whole genome shotgun (WGS) entry which is preliminary data.</text>
</comment>
<dbReference type="Pfam" id="PF00227">
    <property type="entry name" value="Proteasome"/>
    <property type="match status" value="1"/>
</dbReference>
<evidence type="ECO:0000256" key="1">
    <source>
        <dbReference type="ARBA" id="ARBA00007411"/>
    </source>
</evidence>
<dbReference type="GO" id="GO:0051603">
    <property type="term" value="P:proteolysis involved in protein catabolic process"/>
    <property type="evidence" value="ECO:0007669"/>
    <property type="project" value="InterPro"/>
</dbReference>
<dbReference type="STRING" id="4072.A0A2G2Y980"/>
<dbReference type="Pfam" id="PF00736">
    <property type="entry name" value="EF1_GNE"/>
    <property type="match status" value="1"/>
</dbReference>
<dbReference type="InterPro" id="IPR014717">
    <property type="entry name" value="Transl_elong_EF1B/ribsomal_bS6"/>
</dbReference>
<proteinExistence type="inferred from homology"/>
<protein>
    <submittedName>
        <fullName evidence="6">Elongation factor 1-delta 2</fullName>
    </submittedName>
</protein>
<dbReference type="Gene3D" id="3.30.70.60">
    <property type="match status" value="1"/>
</dbReference>
<dbReference type="GO" id="GO:0003746">
    <property type="term" value="F:translation elongation factor activity"/>
    <property type="evidence" value="ECO:0007669"/>
    <property type="project" value="UniProtKB-KW"/>
</dbReference>
<evidence type="ECO:0000256" key="2">
    <source>
        <dbReference type="ARBA" id="ARBA00011606"/>
    </source>
</evidence>
<dbReference type="InterPro" id="IPR036219">
    <property type="entry name" value="eEF-1beta-like_sf"/>
</dbReference>
<dbReference type="FunFam" id="3.30.70.60:FF:000001">
    <property type="entry name" value="Elongation factor 1-beta 1 like"/>
    <property type="match status" value="1"/>
</dbReference>
<dbReference type="GO" id="GO:0005839">
    <property type="term" value="C:proteasome core complex"/>
    <property type="evidence" value="ECO:0007669"/>
    <property type="project" value="InterPro"/>
</dbReference>
<dbReference type="InterPro" id="IPR029055">
    <property type="entry name" value="Ntn_hydrolases_N"/>
</dbReference>
<dbReference type="SMR" id="A0A2G2Y980"/>
<name>A0A2G2Y980_CAPAN</name>
<evidence type="ECO:0000259" key="5">
    <source>
        <dbReference type="SMART" id="SM00888"/>
    </source>
</evidence>
<dbReference type="SUPFAM" id="SSF54984">
    <property type="entry name" value="eEF-1beta-like"/>
    <property type="match status" value="1"/>
</dbReference>
<evidence type="ECO:0000313" key="7">
    <source>
        <dbReference type="Proteomes" id="UP000222542"/>
    </source>
</evidence>
<dbReference type="AlphaFoldDB" id="A0A2G2Y980"/>
<evidence type="ECO:0000313" key="6">
    <source>
        <dbReference type="EMBL" id="PHT66111.1"/>
    </source>
</evidence>
<feature type="domain" description="Translation elongation factor EF1B beta/delta subunit guanine nucleotide exchange" evidence="5">
    <location>
        <begin position="91"/>
        <end position="160"/>
    </location>
</feature>
<reference evidence="6 7" key="2">
    <citation type="journal article" date="2017" name="Genome Biol.">
        <title>New reference genome sequences of hot pepper reveal the massive evolution of plant disease-resistance genes by retroduplication.</title>
        <authorList>
            <person name="Kim S."/>
            <person name="Park J."/>
            <person name="Yeom S.I."/>
            <person name="Kim Y.M."/>
            <person name="Seo E."/>
            <person name="Kim K.T."/>
            <person name="Kim M.S."/>
            <person name="Lee J.M."/>
            <person name="Cheong K."/>
            <person name="Shin H.S."/>
            <person name="Kim S.B."/>
            <person name="Han K."/>
            <person name="Lee J."/>
            <person name="Park M."/>
            <person name="Lee H.A."/>
            <person name="Lee H.Y."/>
            <person name="Lee Y."/>
            <person name="Oh S."/>
            <person name="Lee J.H."/>
            <person name="Choi E."/>
            <person name="Choi E."/>
            <person name="Lee S.E."/>
            <person name="Jeon J."/>
            <person name="Kim H."/>
            <person name="Choi G."/>
            <person name="Song H."/>
            <person name="Lee J."/>
            <person name="Lee S.C."/>
            <person name="Kwon J.K."/>
            <person name="Lee H.Y."/>
            <person name="Koo N."/>
            <person name="Hong Y."/>
            <person name="Kim R.W."/>
            <person name="Kang W.H."/>
            <person name="Huh J.H."/>
            <person name="Kang B.C."/>
            <person name="Yang T.J."/>
            <person name="Lee Y.H."/>
            <person name="Bennetzen J.L."/>
            <person name="Choi D."/>
        </authorList>
    </citation>
    <scope>NUCLEOTIDE SEQUENCE [LARGE SCALE GENOMIC DNA]</scope>
    <source>
        <strain evidence="7">cv. CM334</strain>
    </source>
</reference>
<keyword evidence="3 6" id="KW-0251">Elongation factor</keyword>
<dbReference type="Gramene" id="PHT66111">
    <property type="protein sequence ID" value="PHT66111"/>
    <property type="gene ID" value="T459_30536"/>
</dbReference>
<comment type="similarity">
    <text evidence="1">Belongs to the EF-1-beta/EF-1-delta family.</text>
</comment>